<dbReference type="RefSeq" id="WP_188775563.1">
    <property type="nucleotide sequence ID" value="NZ_BMMB01000004.1"/>
</dbReference>
<proteinExistence type="predicted"/>
<protein>
    <submittedName>
        <fullName evidence="1">Uncharacterized protein</fullName>
    </submittedName>
</protein>
<evidence type="ECO:0000313" key="1">
    <source>
        <dbReference type="EMBL" id="MDR6242959.1"/>
    </source>
</evidence>
<name>A0ABU1IUV6_9BACL</name>
<evidence type="ECO:0000313" key="2">
    <source>
        <dbReference type="Proteomes" id="UP001185028"/>
    </source>
</evidence>
<reference evidence="1 2" key="1">
    <citation type="submission" date="2023-07" db="EMBL/GenBank/DDBJ databases">
        <title>Genomic Encyclopedia of Type Strains, Phase IV (KMG-IV): sequencing the most valuable type-strain genomes for metagenomic binning, comparative biology and taxonomic classification.</title>
        <authorList>
            <person name="Goeker M."/>
        </authorList>
    </citation>
    <scope>NUCLEOTIDE SEQUENCE [LARGE SCALE GENOMIC DNA]</scope>
    <source>
        <strain evidence="1 2">DSM 22170</strain>
    </source>
</reference>
<gene>
    <name evidence="1" type="ORF">JOC58_000844</name>
</gene>
<dbReference type="EMBL" id="JAVDQH010000003">
    <property type="protein sequence ID" value="MDR6242959.1"/>
    <property type="molecule type" value="Genomic_DNA"/>
</dbReference>
<accession>A0ABU1IUV6</accession>
<organism evidence="1 2">
    <name type="scientific">Paenibacillus hunanensis</name>
    <dbReference type="NCBI Taxonomy" id="539262"/>
    <lineage>
        <taxon>Bacteria</taxon>
        <taxon>Bacillati</taxon>
        <taxon>Bacillota</taxon>
        <taxon>Bacilli</taxon>
        <taxon>Bacillales</taxon>
        <taxon>Paenibacillaceae</taxon>
        <taxon>Paenibacillus</taxon>
    </lineage>
</organism>
<sequence length="79" mass="8800">MWIISQNEKICVNALALTVETSDTTTVLSAYAGDGTVESAFTVGVFSEEQQAMNEIRRFQQYLSMSKTAPFQIQQDQDS</sequence>
<comment type="caution">
    <text evidence="1">The sequence shown here is derived from an EMBL/GenBank/DDBJ whole genome shotgun (WGS) entry which is preliminary data.</text>
</comment>
<dbReference type="Proteomes" id="UP001185028">
    <property type="component" value="Unassembled WGS sequence"/>
</dbReference>
<keyword evidence="2" id="KW-1185">Reference proteome</keyword>